<dbReference type="SUPFAM" id="SSF50952">
    <property type="entry name" value="Soluble quinoprotein glucose dehydrogenase"/>
    <property type="match status" value="1"/>
</dbReference>
<dbReference type="Gene3D" id="2.120.10.30">
    <property type="entry name" value="TolB, C-terminal domain"/>
    <property type="match status" value="1"/>
</dbReference>
<dbReference type="EMBL" id="CAJOAY010003950">
    <property type="protein sequence ID" value="CAF4047983.1"/>
    <property type="molecule type" value="Genomic_DNA"/>
</dbReference>
<comment type="caution">
    <text evidence="1">The sequence shown here is derived from an EMBL/GenBank/DDBJ whole genome shotgun (WGS) entry which is preliminary data.</text>
</comment>
<accession>A0A819R8L5</accession>
<proteinExistence type="predicted"/>
<feature type="non-terminal residue" evidence="1">
    <location>
        <position position="1"/>
    </location>
</feature>
<organism evidence="1 2">
    <name type="scientific">Adineta steineri</name>
    <dbReference type="NCBI Taxonomy" id="433720"/>
    <lineage>
        <taxon>Eukaryota</taxon>
        <taxon>Metazoa</taxon>
        <taxon>Spiralia</taxon>
        <taxon>Gnathifera</taxon>
        <taxon>Rotifera</taxon>
        <taxon>Eurotatoria</taxon>
        <taxon>Bdelloidea</taxon>
        <taxon>Adinetida</taxon>
        <taxon>Adinetidae</taxon>
        <taxon>Adineta</taxon>
    </lineage>
</organism>
<evidence type="ECO:0000313" key="2">
    <source>
        <dbReference type="Proteomes" id="UP000663881"/>
    </source>
</evidence>
<dbReference type="InterPro" id="IPR011041">
    <property type="entry name" value="Quinoprot_gluc/sorb_DH_b-prop"/>
</dbReference>
<reference evidence="1" key="1">
    <citation type="submission" date="2021-02" db="EMBL/GenBank/DDBJ databases">
        <authorList>
            <person name="Nowell W R."/>
        </authorList>
    </citation>
    <scope>NUCLEOTIDE SEQUENCE</scope>
</reference>
<evidence type="ECO:0000313" key="1">
    <source>
        <dbReference type="EMBL" id="CAF4047983.1"/>
    </source>
</evidence>
<gene>
    <name evidence="1" type="ORF">OKA104_LOCUS32599</name>
</gene>
<name>A0A819R8L5_9BILA</name>
<sequence>SNQTTFASGLRNPVGLAFHPITNDLYVACQERDELGDDLVPDFFTRVQQNDFYGWPYAYMSSNLTDPTLIYLTSVFSIINVLNMI</sequence>
<dbReference type="Proteomes" id="UP000663881">
    <property type="component" value="Unassembled WGS sequence"/>
</dbReference>
<protein>
    <submittedName>
        <fullName evidence="1">Uncharacterized protein</fullName>
    </submittedName>
</protein>
<dbReference type="AlphaFoldDB" id="A0A819R8L5"/>
<dbReference type="InterPro" id="IPR011042">
    <property type="entry name" value="6-blade_b-propeller_TolB-like"/>
</dbReference>